<dbReference type="AlphaFoldDB" id="A0ABD3QDY8"/>
<evidence type="ECO:0000313" key="3">
    <source>
        <dbReference type="Proteomes" id="UP001516023"/>
    </source>
</evidence>
<organism evidence="2 3">
    <name type="scientific">Cyclotella cryptica</name>
    <dbReference type="NCBI Taxonomy" id="29204"/>
    <lineage>
        <taxon>Eukaryota</taxon>
        <taxon>Sar</taxon>
        <taxon>Stramenopiles</taxon>
        <taxon>Ochrophyta</taxon>
        <taxon>Bacillariophyta</taxon>
        <taxon>Coscinodiscophyceae</taxon>
        <taxon>Thalassiosirophycidae</taxon>
        <taxon>Stephanodiscales</taxon>
        <taxon>Stephanodiscaceae</taxon>
        <taxon>Cyclotella</taxon>
    </lineage>
</organism>
<reference evidence="2 3" key="1">
    <citation type="journal article" date="2020" name="G3 (Bethesda)">
        <title>Improved Reference Genome for Cyclotella cryptica CCMP332, a Model for Cell Wall Morphogenesis, Salinity Adaptation, and Lipid Production in Diatoms (Bacillariophyta).</title>
        <authorList>
            <person name="Roberts W.R."/>
            <person name="Downey K.M."/>
            <person name="Ruck E.C."/>
            <person name="Traller J.C."/>
            <person name="Alverson A.J."/>
        </authorList>
    </citation>
    <scope>NUCLEOTIDE SEQUENCE [LARGE SCALE GENOMIC DNA]</scope>
    <source>
        <strain evidence="2 3">CCMP332</strain>
    </source>
</reference>
<name>A0ABD3QDY8_9STRA</name>
<dbReference type="Proteomes" id="UP001516023">
    <property type="component" value="Unassembled WGS sequence"/>
</dbReference>
<sequence length="61" mass="6782">MFAVKCAAIIVAINAIQAFAFSTHQSPLALNRLTHSPRVPLYTNIQYLETANNDVPSFMFL</sequence>
<keyword evidence="1" id="KW-0732">Signal</keyword>
<accession>A0ABD3QDY8</accession>
<feature type="signal peptide" evidence="1">
    <location>
        <begin position="1"/>
        <end position="18"/>
    </location>
</feature>
<evidence type="ECO:0000313" key="2">
    <source>
        <dbReference type="EMBL" id="KAL3796395.1"/>
    </source>
</evidence>
<comment type="caution">
    <text evidence="2">The sequence shown here is derived from an EMBL/GenBank/DDBJ whole genome shotgun (WGS) entry which is preliminary data.</text>
</comment>
<evidence type="ECO:0000256" key="1">
    <source>
        <dbReference type="SAM" id="SignalP"/>
    </source>
</evidence>
<feature type="chain" id="PRO_5044843964" evidence="1">
    <location>
        <begin position="19"/>
        <end position="61"/>
    </location>
</feature>
<protein>
    <submittedName>
        <fullName evidence="2">Uncharacterized protein</fullName>
    </submittedName>
</protein>
<dbReference type="EMBL" id="JABMIG020000063">
    <property type="protein sequence ID" value="KAL3796395.1"/>
    <property type="molecule type" value="Genomic_DNA"/>
</dbReference>
<proteinExistence type="predicted"/>
<keyword evidence="3" id="KW-1185">Reference proteome</keyword>
<gene>
    <name evidence="2" type="ORF">HJC23_004192</name>
</gene>